<dbReference type="Proteomes" id="UP000749559">
    <property type="component" value="Unassembled WGS sequence"/>
</dbReference>
<protein>
    <recommendedName>
        <fullName evidence="2">PH domain-containing protein</fullName>
    </recommendedName>
</protein>
<dbReference type="PANTHER" id="PTHR14383:SF1">
    <property type="entry name" value="PLECKSTRIN HOMOLOGY DOMAIN-CONTAINING FAMILY D MEMBER 1"/>
    <property type="match status" value="1"/>
</dbReference>
<reference evidence="3" key="1">
    <citation type="submission" date="2022-03" db="EMBL/GenBank/DDBJ databases">
        <authorList>
            <person name="Martin C."/>
        </authorList>
    </citation>
    <scope>NUCLEOTIDE SEQUENCE</scope>
</reference>
<evidence type="ECO:0000313" key="4">
    <source>
        <dbReference type="Proteomes" id="UP000749559"/>
    </source>
</evidence>
<keyword evidence="4" id="KW-1185">Reference proteome</keyword>
<dbReference type="SMART" id="SM00233">
    <property type="entry name" value="PH"/>
    <property type="match status" value="1"/>
</dbReference>
<gene>
    <name evidence="3" type="ORF">OFUS_LOCUS17531</name>
</gene>
<dbReference type="AlphaFoldDB" id="A0A8S4PG12"/>
<evidence type="ECO:0000256" key="1">
    <source>
        <dbReference type="SAM" id="MobiDB-lite"/>
    </source>
</evidence>
<dbReference type="InterPro" id="IPR001849">
    <property type="entry name" value="PH_domain"/>
</dbReference>
<name>A0A8S4PG12_OWEFU</name>
<dbReference type="Gene3D" id="2.30.29.30">
    <property type="entry name" value="Pleckstrin-homology domain (PH domain)/Phosphotyrosine-binding domain (PTB)"/>
    <property type="match status" value="1"/>
</dbReference>
<dbReference type="PROSITE" id="PS50003">
    <property type="entry name" value="PH_DOMAIN"/>
    <property type="match status" value="1"/>
</dbReference>
<accession>A0A8S4PG12</accession>
<comment type="caution">
    <text evidence="3">The sequence shown here is derived from an EMBL/GenBank/DDBJ whole genome shotgun (WGS) entry which is preliminary data.</text>
</comment>
<sequence length="485" mass="56182">MPPNLGNGEQYHNVQLYGVLMKKPFAHQSSKWSKRFFIIKDGFLLYYSDGEKKEFEKKRFFNIHPKGAIPLGGCDIQPVEENGHPFSIHITNDNFNGVVALSTDTGFERDKWVNMLRISSRVTFKNSQLGEAMIQQLEDQGLQMAQDKHDLYGQLQTEATALQAEKEKTEELERIQAEMEKEKEEMEQLSEDLRSEYDKLKEEMKLTAEAMQNIEEDKHELMNTTSNLQANIEALAKEKEKTLGELRERQNVANKLSQEKEDLSKNTDELKEMLKKIEDQMQRLHDDRMQAENRLRENEEQSVVLQEEKNSISDHATELEESIKELTTQKQITENELKEEVKARYEAENRLKVANESLSKLDKTLMVAGTTQSDGNKTYSYSENAQEEMSQSVKNLKRFFENVAFEAQLDAKKPVLMKNALNTRKAYVRRAKTLRYEARKQTSKTRSTGSMYQSNPSPLSTWHAEDYPAGMTQSWTPQMTELLSF</sequence>
<evidence type="ECO:0000259" key="2">
    <source>
        <dbReference type="PROSITE" id="PS50003"/>
    </source>
</evidence>
<feature type="compositionally biased region" description="Polar residues" evidence="1">
    <location>
        <begin position="444"/>
        <end position="459"/>
    </location>
</feature>
<feature type="domain" description="PH" evidence="2">
    <location>
        <begin position="13"/>
        <end position="121"/>
    </location>
</feature>
<feature type="region of interest" description="Disordered" evidence="1">
    <location>
        <begin position="294"/>
        <end position="313"/>
    </location>
</feature>
<dbReference type="Pfam" id="PF00169">
    <property type="entry name" value="PH"/>
    <property type="match status" value="1"/>
</dbReference>
<dbReference type="CDD" id="cd13281">
    <property type="entry name" value="PH_PLEKHD1"/>
    <property type="match status" value="1"/>
</dbReference>
<evidence type="ECO:0000313" key="3">
    <source>
        <dbReference type="EMBL" id="CAH1792584.1"/>
    </source>
</evidence>
<dbReference type="SUPFAM" id="SSF90257">
    <property type="entry name" value="Myosin rod fragments"/>
    <property type="match status" value="1"/>
</dbReference>
<organism evidence="3 4">
    <name type="scientific">Owenia fusiformis</name>
    <name type="common">Polychaete worm</name>
    <dbReference type="NCBI Taxonomy" id="6347"/>
    <lineage>
        <taxon>Eukaryota</taxon>
        <taxon>Metazoa</taxon>
        <taxon>Spiralia</taxon>
        <taxon>Lophotrochozoa</taxon>
        <taxon>Annelida</taxon>
        <taxon>Polychaeta</taxon>
        <taxon>Sedentaria</taxon>
        <taxon>Canalipalpata</taxon>
        <taxon>Sabellida</taxon>
        <taxon>Oweniida</taxon>
        <taxon>Oweniidae</taxon>
        <taxon>Owenia</taxon>
    </lineage>
</organism>
<dbReference type="OrthoDB" id="185175at2759"/>
<feature type="region of interest" description="Disordered" evidence="1">
    <location>
        <begin position="437"/>
        <end position="459"/>
    </location>
</feature>
<dbReference type="PANTHER" id="PTHR14383">
    <property type="entry name" value="SWAP-70 RECOMBINASE"/>
    <property type="match status" value="1"/>
</dbReference>
<proteinExistence type="predicted"/>
<dbReference type="InterPro" id="IPR011993">
    <property type="entry name" value="PH-like_dom_sf"/>
</dbReference>
<dbReference type="EMBL" id="CAIIXF020000008">
    <property type="protein sequence ID" value="CAH1792584.1"/>
    <property type="molecule type" value="Genomic_DNA"/>
</dbReference>
<dbReference type="SUPFAM" id="SSF50729">
    <property type="entry name" value="PH domain-like"/>
    <property type="match status" value="1"/>
</dbReference>